<dbReference type="InterPro" id="IPR032531">
    <property type="entry name" value="DUF4956"/>
</dbReference>
<reference evidence="2 3" key="1">
    <citation type="submission" date="2019-09" db="EMBL/GenBank/DDBJ databases">
        <title>Whole genome shotgun sequencing (WGS) of Ellagibacter isourolithinifaciens DSM 104140(T) and Adlercreutzia muris DSM 29508(T).</title>
        <authorList>
            <person name="Stoll D.A."/>
            <person name="Danylec N."/>
            <person name="Huch M."/>
        </authorList>
    </citation>
    <scope>NUCLEOTIDE SEQUENCE [LARGE SCALE GENOMIC DNA]</scope>
    <source>
        <strain evidence="2 3">DSM 104140</strain>
    </source>
</reference>
<dbReference type="EMBL" id="WAJR01000003">
    <property type="protein sequence ID" value="KAB1642068.1"/>
    <property type="molecule type" value="Genomic_DNA"/>
</dbReference>
<comment type="caution">
    <text evidence="2">The sequence shown here is derived from an EMBL/GenBank/DDBJ whole genome shotgun (WGS) entry which is preliminary data.</text>
</comment>
<feature type="transmembrane region" description="Helical" evidence="1">
    <location>
        <begin position="105"/>
        <end position="138"/>
    </location>
</feature>
<dbReference type="RefSeq" id="WP_158048878.1">
    <property type="nucleotide sequence ID" value="NZ_WAJR01000003.1"/>
</dbReference>
<dbReference type="AlphaFoldDB" id="A0A6N6NNK8"/>
<evidence type="ECO:0000313" key="3">
    <source>
        <dbReference type="Proteomes" id="UP000468668"/>
    </source>
</evidence>
<dbReference type="Proteomes" id="UP000468668">
    <property type="component" value="Unassembled WGS sequence"/>
</dbReference>
<proteinExistence type="predicted"/>
<accession>A0A6N6NNK8</accession>
<sequence>MSDLMFSSVFGTADSLVSSVSASSFLLCSVVSIVLGLAIAGVYMFRHRYSKNFVVTLALLPLIVQMVITLVNGNLGAGIAVMGVFNLVRFRSIPGSAKDIGSVFLAMAVGLATGMGFLGLAVLFTAIIAVVNVVYVLSPLGRPHEAEKTLKIVVPEDLEFDGIFDDVLNRFAAEHELTEVTTSNMGSLYTLEYTLRLREPGMEKRLIDEVRCLNGNLKVTLGKCELKPQGVL</sequence>
<organism evidence="2 3">
    <name type="scientific">Ellagibacter isourolithinifaciens</name>
    <dbReference type="NCBI Taxonomy" id="2137581"/>
    <lineage>
        <taxon>Bacteria</taxon>
        <taxon>Bacillati</taxon>
        <taxon>Actinomycetota</taxon>
        <taxon>Coriobacteriia</taxon>
        <taxon>Eggerthellales</taxon>
        <taxon>Eggerthellaceae</taxon>
        <taxon>Ellagibacter</taxon>
    </lineage>
</organism>
<feature type="transmembrane region" description="Helical" evidence="1">
    <location>
        <begin position="20"/>
        <end position="45"/>
    </location>
</feature>
<feature type="transmembrane region" description="Helical" evidence="1">
    <location>
        <begin position="57"/>
        <end position="85"/>
    </location>
</feature>
<keyword evidence="1" id="KW-1133">Transmembrane helix</keyword>
<dbReference type="OrthoDB" id="9803265at2"/>
<name>A0A6N6NNK8_9ACTN</name>
<dbReference type="Pfam" id="PF16316">
    <property type="entry name" value="DUF4956"/>
    <property type="match status" value="1"/>
</dbReference>
<gene>
    <name evidence="2" type="ORF">F8C90_02530</name>
</gene>
<keyword evidence="1" id="KW-0812">Transmembrane</keyword>
<protein>
    <submittedName>
        <fullName evidence="2">DUF4956 domain-containing protein</fullName>
    </submittedName>
</protein>
<dbReference type="GeneID" id="98657276"/>
<keyword evidence="1" id="KW-0472">Membrane</keyword>
<evidence type="ECO:0000256" key="1">
    <source>
        <dbReference type="SAM" id="Phobius"/>
    </source>
</evidence>
<keyword evidence="3" id="KW-1185">Reference proteome</keyword>
<evidence type="ECO:0000313" key="2">
    <source>
        <dbReference type="EMBL" id="KAB1642068.1"/>
    </source>
</evidence>